<dbReference type="OrthoDB" id="10026072at2759"/>
<sequence>MSRVATNANSTDIRRRTAGRRMSCAVGAVKLDIKVEDCKATVTRCATYHRFGRRDAETHRTASKGCPARKFAEERSYPSSIWIGVANCVSGRSTWAALRILHVNYRAARRLGLDLVLVQEQYAAAENLIQTGSAPKAGIMTTERFDYHCTDPFIHPALHGGARRPNDLYVVSGYLNYSDRPYLEQLNFVLNSLRGGVLSSVLTPMHTPDVPATFAGARGESNIDLYTVHANRGERLESPGGGQRQRPPLIVSESMAQRAATSAEPIEEPVRFRGPWSRLGRIRASCSGEGWSHPVGRRCEGGRIVHRCDHQF</sequence>
<comment type="caution">
    <text evidence="1">The sequence shown here is derived from an EMBL/GenBank/DDBJ whole genome shotgun (WGS) entry which is preliminary data.</text>
</comment>
<name>A0A4C1STH5_EUMVA</name>
<evidence type="ECO:0000313" key="1">
    <source>
        <dbReference type="EMBL" id="GBP05255.1"/>
    </source>
</evidence>
<dbReference type="AlphaFoldDB" id="A0A4C1STH5"/>
<dbReference type="Proteomes" id="UP000299102">
    <property type="component" value="Unassembled WGS sequence"/>
</dbReference>
<keyword evidence="2" id="KW-1185">Reference proteome</keyword>
<proteinExistence type="predicted"/>
<protein>
    <submittedName>
        <fullName evidence="1">Uncharacterized protein</fullName>
    </submittedName>
</protein>
<accession>A0A4C1STH5</accession>
<gene>
    <name evidence="1" type="ORF">EVAR_101344_1</name>
</gene>
<dbReference type="EMBL" id="BGZK01003880">
    <property type="protein sequence ID" value="GBP05255.1"/>
    <property type="molecule type" value="Genomic_DNA"/>
</dbReference>
<evidence type="ECO:0000313" key="2">
    <source>
        <dbReference type="Proteomes" id="UP000299102"/>
    </source>
</evidence>
<organism evidence="1 2">
    <name type="scientific">Eumeta variegata</name>
    <name type="common">Bagworm moth</name>
    <name type="synonym">Eumeta japonica</name>
    <dbReference type="NCBI Taxonomy" id="151549"/>
    <lineage>
        <taxon>Eukaryota</taxon>
        <taxon>Metazoa</taxon>
        <taxon>Ecdysozoa</taxon>
        <taxon>Arthropoda</taxon>
        <taxon>Hexapoda</taxon>
        <taxon>Insecta</taxon>
        <taxon>Pterygota</taxon>
        <taxon>Neoptera</taxon>
        <taxon>Endopterygota</taxon>
        <taxon>Lepidoptera</taxon>
        <taxon>Glossata</taxon>
        <taxon>Ditrysia</taxon>
        <taxon>Tineoidea</taxon>
        <taxon>Psychidae</taxon>
        <taxon>Oiketicinae</taxon>
        <taxon>Eumeta</taxon>
    </lineage>
</organism>
<reference evidence="1 2" key="1">
    <citation type="journal article" date="2019" name="Commun. Biol.">
        <title>The bagworm genome reveals a unique fibroin gene that provides high tensile strength.</title>
        <authorList>
            <person name="Kono N."/>
            <person name="Nakamura H."/>
            <person name="Ohtoshi R."/>
            <person name="Tomita M."/>
            <person name="Numata K."/>
            <person name="Arakawa K."/>
        </authorList>
    </citation>
    <scope>NUCLEOTIDE SEQUENCE [LARGE SCALE GENOMIC DNA]</scope>
</reference>